<organism evidence="5 6">
    <name type="scientific">Microbacterium azadirachtae</name>
    <dbReference type="NCBI Taxonomy" id="582680"/>
    <lineage>
        <taxon>Bacteria</taxon>
        <taxon>Bacillati</taxon>
        <taxon>Actinomycetota</taxon>
        <taxon>Actinomycetes</taxon>
        <taxon>Micrococcales</taxon>
        <taxon>Microbacteriaceae</taxon>
        <taxon>Microbacterium</taxon>
    </lineage>
</organism>
<keyword evidence="6" id="KW-1185">Reference proteome</keyword>
<evidence type="ECO:0000313" key="5">
    <source>
        <dbReference type="EMBL" id="KJL17373.1"/>
    </source>
</evidence>
<evidence type="ECO:0000259" key="4">
    <source>
        <dbReference type="PROSITE" id="PS50893"/>
    </source>
</evidence>
<keyword evidence="2" id="KW-0547">Nucleotide-binding</keyword>
<dbReference type="InterPro" id="IPR027417">
    <property type="entry name" value="P-loop_NTPase"/>
</dbReference>
<proteinExistence type="predicted"/>
<dbReference type="InterPro" id="IPR017911">
    <property type="entry name" value="MacB-like_ATP-bd"/>
</dbReference>
<dbReference type="PATRIC" id="fig|582680.7.peg.3675"/>
<dbReference type="EMBL" id="JYIT01000086">
    <property type="protein sequence ID" value="KJL17373.1"/>
    <property type="molecule type" value="Genomic_DNA"/>
</dbReference>
<dbReference type="SUPFAM" id="SSF52540">
    <property type="entry name" value="P-loop containing nucleoside triphosphate hydrolases"/>
    <property type="match status" value="1"/>
</dbReference>
<evidence type="ECO:0000313" key="6">
    <source>
        <dbReference type="Proteomes" id="UP000033448"/>
    </source>
</evidence>
<dbReference type="Proteomes" id="UP000033448">
    <property type="component" value="Unassembled WGS sequence"/>
</dbReference>
<dbReference type="FunFam" id="3.40.50.300:FF:000032">
    <property type="entry name" value="Export ABC transporter ATP-binding protein"/>
    <property type="match status" value="1"/>
</dbReference>
<evidence type="ECO:0000256" key="2">
    <source>
        <dbReference type="ARBA" id="ARBA00022741"/>
    </source>
</evidence>
<comment type="caution">
    <text evidence="5">The sequence shown here is derived from an EMBL/GenBank/DDBJ whole genome shotgun (WGS) entry which is preliminary data.</text>
</comment>
<dbReference type="GO" id="GO:0005886">
    <property type="term" value="C:plasma membrane"/>
    <property type="evidence" value="ECO:0007669"/>
    <property type="project" value="TreeGrafter"/>
</dbReference>
<dbReference type="InterPro" id="IPR003593">
    <property type="entry name" value="AAA+_ATPase"/>
</dbReference>
<dbReference type="PROSITE" id="PS50893">
    <property type="entry name" value="ABC_TRANSPORTER_2"/>
    <property type="match status" value="1"/>
</dbReference>
<dbReference type="InterPro" id="IPR003439">
    <property type="entry name" value="ABC_transporter-like_ATP-bd"/>
</dbReference>
<dbReference type="RefSeq" id="WP_045252260.1">
    <property type="nucleotide sequence ID" value="NZ_FNGQ01000001.1"/>
</dbReference>
<sequence length="240" mass="25453">MLAATGLGHTFSNGRVETRALDDVSCTFEPGSFTAIMGPSGSGKSTLLYCLAGLIRASTGSVTFDGTELTTAKQRQLDLLRRDQFGFIFQSFNLIEALTALQNVTLPSLFGGAVISRDQAEAALASVGLAGKLNSYPAELSGGQQQRVAIARALAQTRRVIFADEPTGALDRKSGFLVMDQLRQFREVGTAVVMVTHDPKIAAYADSVLFLVDGRLVDVMEAPSAEAVSSRMTGLESAAR</sequence>
<accession>A0A0F0K8Y7</accession>
<dbReference type="PROSITE" id="PS00211">
    <property type="entry name" value="ABC_TRANSPORTER_1"/>
    <property type="match status" value="1"/>
</dbReference>
<dbReference type="CDD" id="cd03255">
    <property type="entry name" value="ABC_MJ0796_LolCDE_FtsE"/>
    <property type="match status" value="1"/>
</dbReference>
<dbReference type="OrthoDB" id="9802264at2"/>
<dbReference type="Pfam" id="PF00005">
    <property type="entry name" value="ABC_tran"/>
    <property type="match status" value="1"/>
</dbReference>
<dbReference type="GO" id="GO:0005524">
    <property type="term" value="F:ATP binding"/>
    <property type="evidence" value="ECO:0007669"/>
    <property type="project" value="UniProtKB-KW"/>
</dbReference>
<reference evidence="5 6" key="1">
    <citation type="submission" date="2015-02" db="EMBL/GenBank/DDBJ databases">
        <title>Draft genome sequences of ten Microbacterium spp. with emphasis on heavy metal contaminated environments.</title>
        <authorList>
            <person name="Corretto E."/>
        </authorList>
    </citation>
    <scope>NUCLEOTIDE SEQUENCE [LARGE SCALE GENOMIC DNA]</scope>
    <source>
        <strain evidence="5 6">DSM 23848</strain>
    </source>
</reference>
<protein>
    <submittedName>
        <fullName evidence="5">Putative ABC transporter ATP-binding protein</fullName>
    </submittedName>
</protein>
<dbReference type="GO" id="GO:0022857">
    <property type="term" value="F:transmembrane transporter activity"/>
    <property type="evidence" value="ECO:0007669"/>
    <property type="project" value="TreeGrafter"/>
</dbReference>
<dbReference type="PANTHER" id="PTHR24220:SF685">
    <property type="entry name" value="ABC TRANSPORTER RELATED"/>
    <property type="match status" value="1"/>
</dbReference>
<dbReference type="InterPro" id="IPR017871">
    <property type="entry name" value="ABC_transporter-like_CS"/>
</dbReference>
<dbReference type="InterPro" id="IPR015854">
    <property type="entry name" value="ABC_transpr_LolD-like"/>
</dbReference>
<evidence type="ECO:0000256" key="1">
    <source>
        <dbReference type="ARBA" id="ARBA00022448"/>
    </source>
</evidence>
<dbReference type="AlphaFoldDB" id="A0A0F0K8Y7"/>
<dbReference type="PANTHER" id="PTHR24220">
    <property type="entry name" value="IMPORT ATP-BINDING PROTEIN"/>
    <property type="match status" value="1"/>
</dbReference>
<dbReference type="Gene3D" id="3.40.50.300">
    <property type="entry name" value="P-loop containing nucleotide triphosphate hydrolases"/>
    <property type="match status" value="1"/>
</dbReference>
<evidence type="ECO:0000256" key="3">
    <source>
        <dbReference type="ARBA" id="ARBA00022840"/>
    </source>
</evidence>
<feature type="domain" description="ABC transporter" evidence="4">
    <location>
        <begin position="2"/>
        <end position="238"/>
    </location>
</feature>
<name>A0A0F0K8Y7_9MICO</name>
<keyword evidence="1" id="KW-0813">Transport</keyword>
<dbReference type="SMART" id="SM00382">
    <property type="entry name" value="AAA"/>
    <property type="match status" value="1"/>
</dbReference>
<dbReference type="GO" id="GO:0016887">
    <property type="term" value="F:ATP hydrolysis activity"/>
    <property type="evidence" value="ECO:0007669"/>
    <property type="project" value="InterPro"/>
</dbReference>
<dbReference type="GO" id="GO:0098796">
    <property type="term" value="C:membrane protein complex"/>
    <property type="evidence" value="ECO:0007669"/>
    <property type="project" value="UniProtKB-ARBA"/>
</dbReference>
<keyword evidence="3 5" id="KW-0067">ATP-binding</keyword>
<gene>
    <name evidence="5" type="ORF">RL72_03618</name>
</gene>